<dbReference type="HOGENOM" id="CLU_2464165_0_0_6"/>
<dbReference type="KEGG" id="ecc:c1293"/>
<keyword evidence="2" id="KW-1185">Reference proteome</keyword>
<gene>
    <name evidence="1" type="ordered locus">c1293</name>
</gene>
<name>A0A0H2V690_ECOL6</name>
<dbReference type="AlphaFoldDB" id="A0A0H2V690"/>
<dbReference type="EMBL" id="AE014075">
    <property type="protein sequence ID" value="AAN79766.1"/>
    <property type="molecule type" value="Genomic_DNA"/>
</dbReference>
<reference evidence="1 2" key="1">
    <citation type="journal article" date="2002" name="Proc. Natl. Acad. Sci. U.S.A.">
        <title>Extensive mosaic structure revealed by the complete genome sequence of uropathogenic Escherichia coli.</title>
        <authorList>
            <person name="Welch R.A."/>
            <person name="Burland V."/>
            <person name="Plunkett G.III."/>
            <person name="Redford P."/>
            <person name="Roesch P."/>
            <person name="Rasko D."/>
            <person name="Buckles E.L."/>
            <person name="Liou S.R."/>
            <person name="Boutin A."/>
            <person name="Hackett J."/>
            <person name="Stroud D."/>
            <person name="Mayhew G.F."/>
            <person name="Rose D.J."/>
            <person name="Zhou S."/>
            <person name="Schwartz D.C."/>
            <person name="Perna N.T."/>
            <person name="Mobley H.L."/>
            <person name="Donnenberg M.S."/>
            <person name="Blattner F.R."/>
        </authorList>
    </citation>
    <scope>NUCLEOTIDE SEQUENCE [LARGE SCALE GENOMIC DNA]</scope>
    <source>
        <strain evidence="2">CFT073 / ATCC 700928 / UPEC</strain>
    </source>
</reference>
<proteinExistence type="predicted"/>
<dbReference type="Proteomes" id="UP000001410">
    <property type="component" value="Chromosome"/>
</dbReference>
<accession>A0A0H2V690</accession>
<organism evidence="1 2">
    <name type="scientific">Escherichia coli O6:H1 (strain CFT073 / ATCC 700928 / UPEC)</name>
    <dbReference type="NCBI Taxonomy" id="199310"/>
    <lineage>
        <taxon>Bacteria</taxon>
        <taxon>Pseudomonadati</taxon>
        <taxon>Pseudomonadota</taxon>
        <taxon>Gammaproteobacteria</taxon>
        <taxon>Enterobacterales</taxon>
        <taxon>Enterobacteriaceae</taxon>
        <taxon>Escherichia</taxon>
    </lineage>
</organism>
<evidence type="ECO:0000313" key="1">
    <source>
        <dbReference type="EMBL" id="AAN79766.1"/>
    </source>
</evidence>
<sequence>MIVQMNSYVFPVVGDRFAAEQMQHSFQVGKSICLLPGDKMQSPPVPPHQIVDDNFIAKFTGAIGFVIPAQPSEEVDHSSLKHFILILV</sequence>
<protein>
    <submittedName>
        <fullName evidence="1">Uncharacterized protein</fullName>
    </submittedName>
</protein>
<evidence type="ECO:0000313" key="2">
    <source>
        <dbReference type="Proteomes" id="UP000001410"/>
    </source>
</evidence>